<organism evidence="5 6">
    <name type="scientific">Parasedimentitalea maritima</name>
    <dbReference type="NCBI Taxonomy" id="2578117"/>
    <lineage>
        <taxon>Bacteria</taxon>
        <taxon>Pseudomonadati</taxon>
        <taxon>Pseudomonadota</taxon>
        <taxon>Alphaproteobacteria</taxon>
        <taxon>Rhodobacterales</taxon>
        <taxon>Paracoccaceae</taxon>
        <taxon>Parasedimentitalea</taxon>
    </lineage>
</organism>
<sequence>MNSRSKPDLESTFRCWQIDIVVADGFVLLEVAAIVDALRVANRIIAQPPFSWTYRSAKGGMIESRCEAFVNSQPFVDRPTADYAFVIGNSDPDTPALSLPGLISAYTYRNAQVFLLAEAASRYIQDRGDKGVHLSTHWENSALLRERSGLFEAGTALASEDGPVVTCAGMGATVDVVLSVMGRHISPAALVTVANVLLHDNIRDFSTRQPFGGARGTATGDTDLDHCIRIMQDNIEDPLPISELVAQVGISARSLERKFKTSFATTPNSFYREMRLSKANNLLLNTSLSVQEIGLACGFPSGFSGQYKAQFGLTPLVVRKRRRSGGQGATPDPEIGE</sequence>
<dbReference type="InterPro" id="IPR009057">
    <property type="entry name" value="Homeodomain-like_sf"/>
</dbReference>
<dbReference type="GO" id="GO:0003700">
    <property type="term" value="F:DNA-binding transcription factor activity"/>
    <property type="evidence" value="ECO:0007669"/>
    <property type="project" value="InterPro"/>
</dbReference>
<dbReference type="InterPro" id="IPR018060">
    <property type="entry name" value="HTH_AraC"/>
</dbReference>
<feature type="domain" description="HTH araC/xylS-type" evidence="4">
    <location>
        <begin position="225"/>
        <end position="321"/>
    </location>
</feature>
<dbReference type="SMART" id="SM00342">
    <property type="entry name" value="HTH_ARAC"/>
    <property type="match status" value="1"/>
</dbReference>
<dbReference type="PANTHER" id="PTHR46796:SF13">
    <property type="entry name" value="HTH-TYPE TRANSCRIPTIONAL ACTIVATOR RHAS"/>
    <property type="match status" value="1"/>
</dbReference>
<dbReference type="Pfam" id="PF12833">
    <property type="entry name" value="HTH_18"/>
    <property type="match status" value="1"/>
</dbReference>
<evidence type="ECO:0000256" key="1">
    <source>
        <dbReference type="ARBA" id="ARBA00023015"/>
    </source>
</evidence>
<keyword evidence="1" id="KW-0805">Transcription regulation</keyword>
<comment type="caution">
    <text evidence="5">The sequence shown here is derived from an EMBL/GenBank/DDBJ whole genome shotgun (WGS) entry which is preliminary data.</text>
</comment>
<dbReference type="RefSeq" id="WP_158978391.1">
    <property type="nucleotide sequence ID" value="NZ_WSFO01000003.1"/>
</dbReference>
<gene>
    <name evidence="5" type="ORF">GP644_07585</name>
</gene>
<name>A0A6A4RHP9_9RHOB</name>
<dbReference type="Proteomes" id="UP000441586">
    <property type="component" value="Unassembled WGS sequence"/>
</dbReference>
<dbReference type="GO" id="GO:0043565">
    <property type="term" value="F:sequence-specific DNA binding"/>
    <property type="evidence" value="ECO:0007669"/>
    <property type="project" value="InterPro"/>
</dbReference>
<dbReference type="EMBL" id="WSFO01000003">
    <property type="protein sequence ID" value="KAE9631069.1"/>
    <property type="molecule type" value="Genomic_DNA"/>
</dbReference>
<reference evidence="5 6" key="1">
    <citation type="submission" date="2019-12" db="EMBL/GenBank/DDBJ databases">
        <authorList>
            <person name="Zhang Y.-J."/>
        </authorList>
    </citation>
    <scope>NUCLEOTIDE SEQUENCE [LARGE SCALE GENOMIC DNA]</scope>
    <source>
        <strain evidence="5 6">H18S-6</strain>
    </source>
</reference>
<dbReference type="SUPFAM" id="SSF46689">
    <property type="entry name" value="Homeodomain-like"/>
    <property type="match status" value="2"/>
</dbReference>
<dbReference type="InterPro" id="IPR029062">
    <property type="entry name" value="Class_I_gatase-like"/>
</dbReference>
<evidence type="ECO:0000313" key="5">
    <source>
        <dbReference type="EMBL" id="KAE9631069.1"/>
    </source>
</evidence>
<evidence type="ECO:0000259" key="4">
    <source>
        <dbReference type="PROSITE" id="PS01124"/>
    </source>
</evidence>
<dbReference type="AlphaFoldDB" id="A0A6A4RHP9"/>
<evidence type="ECO:0000256" key="2">
    <source>
        <dbReference type="ARBA" id="ARBA00023125"/>
    </source>
</evidence>
<dbReference type="Gene3D" id="3.40.50.880">
    <property type="match status" value="1"/>
</dbReference>
<dbReference type="SUPFAM" id="SSF52317">
    <property type="entry name" value="Class I glutamine amidotransferase-like"/>
    <property type="match status" value="1"/>
</dbReference>
<protein>
    <submittedName>
        <fullName evidence="5">Helix-turn-helix domain-containing protein</fullName>
    </submittedName>
</protein>
<dbReference type="PROSITE" id="PS01124">
    <property type="entry name" value="HTH_ARAC_FAMILY_2"/>
    <property type="match status" value="1"/>
</dbReference>
<proteinExistence type="predicted"/>
<keyword evidence="2" id="KW-0238">DNA-binding</keyword>
<dbReference type="PANTHER" id="PTHR46796">
    <property type="entry name" value="HTH-TYPE TRANSCRIPTIONAL ACTIVATOR RHAS-RELATED"/>
    <property type="match status" value="1"/>
</dbReference>
<dbReference type="InterPro" id="IPR050204">
    <property type="entry name" value="AraC_XylS_family_regulators"/>
</dbReference>
<accession>A0A6A4RHP9</accession>
<keyword evidence="3" id="KW-0804">Transcription</keyword>
<dbReference type="Gene3D" id="1.10.10.60">
    <property type="entry name" value="Homeodomain-like"/>
    <property type="match status" value="1"/>
</dbReference>
<evidence type="ECO:0000256" key="3">
    <source>
        <dbReference type="ARBA" id="ARBA00023163"/>
    </source>
</evidence>
<evidence type="ECO:0000313" key="6">
    <source>
        <dbReference type="Proteomes" id="UP000441586"/>
    </source>
</evidence>